<gene>
    <name evidence="2" type="ORF">DEO27_027180</name>
</gene>
<dbReference type="Proteomes" id="UP000251402">
    <property type="component" value="Chromosome"/>
</dbReference>
<keyword evidence="3" id="KW-1185">Reference proteome</keyword>
<reference evidence="2" key="1">
    <citation type="submission" date="2019-08" db="EMBL/GenBank/DDBJ databases">
        <title>Comparative genome analysis confer to the adaptation heavy metal polluted environment.</title>
        <authorList>
            <person name="Li Y."/>
        </authorList>
    </citation>
    <scope>NUCLEOTIDE SEQUENCE [LARGE SCALE GENOMIC DNA]</scope>
    <source>
        <strain evidence="2">P1</strain>
    </source>
</reference>
<name>A0A5C1I840_9SPHI</name>
<proteinExistence type="predicted"/>
<feature type="region of interest" description="Disordered" evidence="1">
    <location>
        <begin position="20"/>
        <end position="81"/>
    </location>
</feature>
<sequence length="81" mass="9346">MNIALSFGRLNERIMKLALETARSQESGTKKETETRSQYLRTKKETEARNQDSRTKKEAEARSQDSRAKKENSENKKAPTE</sequence>
<accession>A0A5C1I840</accession>
<evidence type="ECO:0000313" key="3">
    <source>
        <dbReference type="Proteomes" id="UP000251402"/>
    </source>
</evidence>
<dbReference type="EMBL" id="CP043450">
    <property type="protein sequence ID" value="QEM13540.1"/>
    <property type="molecule type" value="Genomic_DNA"/>
</dbReference>
<dbReference type="RefSeq" id="WP_112571430.1">
    <property type="nucleotide sequence ID" value="NZ_CP043450.1"/>
</dbReference>
<evidence type="ECO:0000313" key="2">
    <source>
        <dbReference type="EMBL" id="QEM13540.1"/>
    </source>
</evidence>
<organism evidence="2 3">
    <name type="scientific">Mucilaginibacter rubeus</name>
    <dbReference type="NCBI Taxonomy" id="2027860"/>
    <lineage>
        <taxon>Bacteria</taxon>
        <taxon>Pseudomonadati</taxon>
        <taxon>Bacteroidota</taxon>
        <taxon>Sphingobacteriia</taxon>
        <taxon>Sphingobacteriales</taxon>
        <taxon>Sphingobacteriaceae</taxon>
        <taxon>Mucilaginibacter</taxon>
    </lineage>
</organism>
<dbReference type="AlphaFoldDB" id="A0A5C1I840"/>
<feature type="compositionally biased region" description="Basic and acidic residues" evidence="1">
    <location>
        <begin position="42"/>
        <end position="81"/>
    </location>
</feature>
<evidence type="ECO:0000256" key="1">
    <source>
        <dbReference type="SAM" id="MobiDB-lite"/>
    </source>
</evidence>
<dbReference type="KEGG" id="mrub:DEO27_027180"/>
<protein>
    <submittedName>
        <fullName evidence="2">Uncharacterized protein</fullName>
    </submittedName>
</protein>